<organism evidence="1 2">
    <name type="scientific">Fusarium vanettenii (strain ATCC MYA-4622 / CBS 123669 / FGSC 9596 / NRRL 45880 / 77-13-4)</name>
    <name type="common">Fusarium solani subsp. pisi</name>
    <dbReference type="NCBI Taxonomy" id="660122"/>
    <lineage>
        <taxon>Eukaryota</taxon>
        <taxon>Fungi</taxon>
        <taxon>Dikarya</taxon>
        <taxon>Ascomycota</taxon>
        <taxon>Pezizomycotina</taxon>
        <taxon>Sordariomycetes</taxon>
        <taxon>Hypocreomycetidae</taxon>
        <taxon>Hypocreales</taxon>
        <taxon>Nectriaceae</taxon>
        <taxon>Fusarium</taxon>
        <taxon>Fusarium solani species complex</taxon>
        <taxon>Fusarium vanettenii</taxon>
    </lineage>
</organism>
<dbReference type="GeneID" id="9677678"/>
<dbReference type="InParanoid" id="C7ZPC0"/>
<evidence type="ECO:0000313" key="2">
    <source>
        <dbReference type="Proteomes" id="UP000005206"/>
    </source>
</evidence>
<accession>C7ZPC0</accession>
<name>C7ZPC0_FUSV7</name>
<evidence type="ECO:0000313" key="1">
    <source>
        <dbReference type="EMBL" id="EEU34115.1"/>
    </source>
</evidence>
<dbReference type="RefSeq" id="XP_003039828.1">
    <property type="nucleotide sequence ID" value="XM_003039782.1"/>
</dbReference>
<dbReference type="AlphaFoldDB" id="C7ZPC0"/>
<gene>
    <name evidence="1" type="ORF">NECHADRAFT_85666</name>
</gene>
<dbReference type="EMBL" id="GG698970">
    <property type="protein sequence ID" value="EEU34115.1"/>
    <property type="molecule type" value="Genomic_DNA"/>
</dbReference>
<dbReference type="OrthoDB" id="5104132at2759"/>
<reference evidence="1 2" key="1">
    <citation type="journal article" date="2009" name="PLoS Genet.">
        <title>The genome of Nectria haematococca: contribution of supernumerary chromosomes to gene expansion.</title>
        <authorList>
            <person name="Coleman J.J."/>
            <person name="Rounsley S.D."/>
            <person name="Rodriguez-Carres M."/>
            <person name="Kuo A."/>
            <person name="Wasmann C.C."/>
            <person name="Grimwood J."/>
            <person name="Schmutz J."/>
            <person name="Taga M."/>
            <person name="White G.J."/>
            <person name="Zhou S."/>
            <person name="Schwartz D.C."/>
            <person name="Freitag M."/>
            <person name="Ma L.J."/>
            <person name="Danchin E.G."/>
            <person name="Henrissat B."/>
            <person name="Coutinho P.M."/>
            <person name="Nelson D.R."/>
            <person name="Straney D."/>
            <person name="Napoli C.A."/>
            <person name="Barker B.M."/>
            <person name="Gribskov M."/>
            <person name="Rep M."/>
            <person name="Kroken S."/>
            <person name="Molnar I."/>
            <person name="Rensing C."/>
            <person name="Kennell J.C."/>
            <person name="Zamora J."/>
            <person name="Farman M.L."/>
            <person name="Selker E.U."/>
            <person name="Salamov A."/>
            <person name="Shapiro H."/>
            <person name="Pangilinan J."/>
            <person name="Lindquist E."/>
            <person name="Lamers C."/>
            <person name="Grigoriev I.V."/>
            <person name="Geiser D.M."/>
            <person name="Covert S.F."/>
            <person name="Temporini E."/>
            <person name="Vanetten H.D."/>
        </authorList>
    </citation>
    <scope>NUCLEOTIDE SEQUENCE [LARGE SCALE GENOMIC DNA]</scope>
    <source>
        <strain evidence="2">ATCC MYA-4622 / CBS 123669 / FGSC 9596 / NRRL 45880 / 77-13-4</strain>
    </source>
</reference>
<sequence>MHPHGACMWHRLIVCSVPSQLEKGTKDLMDTMAYIDMTINLNRRVQHVTRSASSSRYKPQYLSMEDQHCSTEIRVLPFKARKGLVAATTKLGIRLTTIVGSFKSNNDPLKAYDQSMNQQQTEIGCPAQNPNESLAQHRRHNTTHTDFLSWNAIVREFHSDVLKALRSVELDGGLVNTITERIPIKWVPGVNKEVLEEAQDAIMHVAPVI</sequence>
<dbReference type="KEGG" id="nhe:NECHADRAFT_85666"/>
<dbReference type="VEuPathDB" id="FungiDB:NECHADRAFT_85666"/>
<dbReference type="Proteomes" id="UP000005206">
    <property type="component" value="Chromosome 10"/>
</dbReference>
<protein>
    <submittedName>
        <fullName evidence="1">Uncharacterized protein</fullName>
    </submittedName>
</protein>
<keyword evidence="2" id="KW-1185">Reference proteome</keyword>
<dbReference type="HOGENOM" id="CLU_1315715_0_0_1"/>
<proteinExistence type="predicted"/>